<dbReference type="AlphaFoldDB" id="A0A382SIH8"/>
<proteinExistence type="predicted"/>
<accession>A0A382SIH8</accession>
<reference evidence="1" key="1">
    <citation type="submission" date="2018-05" db="EMBL/GenBank/DDBJ databases">
        <authorList>
            <person name="Lanie J.A."/>
            <person name="Ng W.-L."/>
            <person name="Kazmierczak K.M."/>
            <person name="Andrzejewski T.M."/>
            <person name="Davidsen T.M."/>
            <person name="Wayne K.J."/>
            <person name="Tettelin H."/>
            <person name="Glass J.I."/>
            <person name="Rusch D."/>
            <person name="Podicherti R."/>
            <person name="Tsui H.-C.T."/>
            <person name="Winkler M.E."/>
        </authorList>
    </citation>
    <scope>NUCLEOTIDE SEQUENCE</scope>
</reference>
<feature type="non-terminal residue" evidence="1">
    <location>
        <position position="1"/>
    </location>
</feature>
<protein>
    <submittedName>
        <fullName evidence="1">Uncharacterized protein</fullName>
    </submittedName>
</protein>
<dbReference type="EMBL" id="UINC01129404">
    <property type="protein sequence ID" value="SVD09770.1"/>
    <property type="molecule type" value="Genomic_DNA"/>
</dbReference>
<name>A0A382SIH8_9ZZZZ</name>
<sequence>LVGFFVYRHLGLVGCNIVLMKRLGLK</sequence>
<organism evidence="1">
    <name type="scientific">marine metagenome</name>
    <dbReference type="NCBI Taxonomy" id="408172"/>
    <lineage>
        <taxon>unclassified sequences</taxon>
        <taxon>metagenomes</taxon>
        <taxon>ecological metagenomes</taxon>
    </lineage>
</organism>
<evidence type="ECO:0000313" key="1">
    <source>
        <dbReference type="EMBL" id="SVD09770.1"/>
    </source>
</evidence>
<gene>
    <name evidence="1" type="ORF">METZ01_LOCUS362624</name>
</gene>